<dbReference type="AlphaFoldDB" id="A0A9P6CJA6"/>
<accession>A0A9P6CJA6</accession>
<evidence type="ECO:0000313" key="1">
    <source>
        <dbReference type="EMBL" id="KAF9462684.1"/>
    </source>
</evidence>
<dbReference type="EMBL" id="MU150269">
    <property type="protein sequence ID" value="KAF9462684.1"/>
    <property type="molecule type" value="Genomic_DNA"/>
</dbReference>
<name>A0A9P6CJA6_9AGAR</name>
<gene>
    <name evidence="1" type="ORF">BDZ94DRAFT_1260504</name>
</gene>
<protein>
    <submittedName>
        <fullName evidence="1">Uncharacterized protein</fullName>
    </submittedName>
</protein>
<comment type="caution">
    <text evidence="1">The sequence shown here is derived from an EMBL/GenBank/DDBJ whole genome shotgun (WGS) entry which is preliminary data.</text>
</comment>
<sequence>MECLKYNLSDDGLAQNMVFCKLATCHDYRYSSCTGGQVLSVKIPVIPGTVVLNALNWYSLFGKSGTFLRSGL</sequence>
<keyword evidence="2" id="KW-1185">Reference proteome</keyword>
<reference evidence="1" key="1">
    <citation type="submission" date="2020-11" db="EMBL/GenBank/DDBJ databases">
        <authorList>
            <consortium name="DOE Joint Genome Institute"/>
            <person name="Ahrendt S."/>
            <person name="Riley R."/>
            <person name="Andreopoulos W."/>
            <person name="Labutti K."/>
            <person name="Pangilinan J."/>
            <person name="Ruiz-Duenas F.J."/>
            <person name="Barrasa J.M."/>
            <person name="Sanchez-Garcia M."/>
            <person name="Camarero S."/>
            <person name="Miyauchi S."/>
            <person name="Serrano A."/>
            <person name="Linde D."/>
            <person name="Babiker R."/>
            <person name="Drula E."/>
            <person name="Ayuso-Fernandez I."/>
            <person name="Pacheco R."/>
            <person name="Padilla G."/>
            <person name="Ferreira P."/>
            <person name="Barriuso J."/>
            <person name="Kellner H."/>
            <person name="Castanera R."/>
            <person name="Alfaro M."/>
            <person name="Ramirez L."/>
            <person name="Pisabarro A.G."/>
            <person name="Kuo A."/>
            <person name="Tritt A."/>
            <person name="Lipzen A."/>
            <person name="He G."/>
            <person name="Yan M."/>
            <person name="Ng V."/>
            <person name="Cullen D."/>
            <person name="Martin F."/>
            <person name="Rosso M.-N."/>
            <person name="Henrissat B."/>
            <person name="Hibbett D."/>
            <person name="Martinez A.T."/>
            <person name="Grigoriev I.V."/>
        </authorList>
    </citation>
    <scope>NUCLEOTIDE SEQUENCE</scope>
    <source>
        <strain evidence="1">CBS 247.69</strain>
    </source>
</reference>
<dbReference type="Proteomes" id="UP000807353">
    <property type="component" value="Unassembled WGS sequence"/>
</dbReference>
<evidence type="ECO:0000313" key="2">
    <source>
        <dbReference type="Proteomes" id="UP000807353"/>
    </source>
</evidence>
<organism evidence="1 2">
    <name type="scientific">Collybia nuda</name>
    <dbReference type="NCBI Taxonomy" id="64659"/>
    <lineage>
        <taxon>Eukaryota</taxon>
        <taxon>Fungi</taxon>
        <taxon>Dikarya</taxon>
        <taxon>Basidiomycota</taxon>
        <taxon>Agaricomycotina</taxon>
        <taxon>Agaricomycetes</taxon>
        <taxon>Agaricomycetidae</taxon>
        <taxon>Agaricales</taxon>
        <taxon>Tricholomatineae</taxon>
        <taxon>Clitocybaceae</taxon>
        <taxon>Collybia</taxon>
    </lineage>
</organism>
<proteinExistence type="predicted"/>